<dbReference type="Gene3D" id="1.10.260.40">
    <property type="entry name" value="lambda repressor-like DNA-binding domains"/>
    <property type="match status" value="1"/>
</dbReference>
<dbReference type="Pfam" id="PF17765">
    <property type="entry name" value="MLTR_LBD"/>
    <property type="match status" value="1"/>
</dbReference>
<accession>A0ABQ3SLF5</accession>
<dbReference type="GeneID" id="95587138"/>
<protein>
    <submittedName>
        <fullName evidence="2">Transcriptional regulator</fullName>
    </submittedName>
</protein>
<dbReference type="PROSITE" id="PS50943">
    <property type="entry name" value="HTH_CROC1"/>
    <property type="match status" value="1"/>
</dbReference>
<dbReference type="PANTHER" id="PTHR35010">
    <property type="entry name" value="BLL4672 PROTEIN-RELATED"/>
    <property type="match status" value="1"/>
</dbReference>
<evidence type="ECO:0000259" key="1">
    <source>
        <dbReference type="PROSITE" id="PS50943"/>
    </source>
</evidence>
<gene>
    <name evidence="2" type="ORF">Snoj_27100</name>
</gene>
<sequence length="281" mass="30368">MESFADLSHFLRSHRLRTAPAETGVSTGAGPRTAPCLLPAELARAAGLDADRYADIEDGRAGRVSLSVLHALASALHLDADDRAELFRLGASPGTSRLRGLGHLTRAVPMLPVIAFNHRYDITGWNLPGQALLAWDLDWPVEHVQPNLARMLFLGRATRALYGNGNAHGQRQVAGLVGALRRAVEQHPDEELTRLVVELAAGSREFAELWARPAEERSDEDDCGVLFRFEHPAVGLMELSRVVLEEGAQNGEWAVVFSPEPGSASAAALDDLLARVSGRPC</sequence>
<dbReference type="CDD" id="cd00093">
    <property type="entry name" value="HTH_XRE"/>
    <property type="match status" value="1"/>
</dbReference>
<name>A0ABQ3SLF5_9ACTN</name>
<keyword evidence="3" id="KW-1185">Reference proteome</keyword>
<dbReference type="InterPro" id="IPR001387">
    <property type="entry name" value="Cro/C1-type_HTH"/>
</dbReference>
<dbReference type="InterPro" id="IPR041413">
    <property type="entry name" value="MLTR_LBD"/>
</dbReference>
<dbReference type="Pfam" id="PF13560">
    <property type="entry name" value="HTH_31"/>
    <property type="match status" value="1"/>
</dbReference>
<organism evidence="2 3">
    <name type="scientific">Streptomyces nojiriensis</name>
    <dbReference type="NCBI Taxonomy" id="66374"/>
    <lineage>
        <taxon>Bacteria</taxon>
        <taxon>Bacillati</taxon>
        <taxon>Actinomycetota</taxon>
        <taxon>Actinomycetes</taxon>
        <taxon>Kitasatosporales</taxon>
        <taxon>Streptomycetaceae</taxon>
        <taxon>Streptomyces</taxon>
    </lineage>
</organism>
<dbReference type="InterPro" id="IPR010982">
    <property type="entry name" value="Lambda_DNA-bd_dom_sf"/>
</dbReference>
<dbReference type="Gene3D" id="3.30.450.180">
    <property type="match status" value="1"/>
</dbReference>
<evidence type="ECO:0000313" key="3">
    <source>
        <dbReference type="Proteomes" id="UP000613974"/>
    </source>
</evidence>
<dbReference type="SUPFAM" id="SSF47413">
    <property type="entry name" value="lambda repressor-like DNA-binding domains"/>
    <property type="match status" value="1"/>
</dbReference>
<reference evidence="3" key="1">
    <citation type="submission" date="2023-07" db="EMBL/GenBank/DDBJ databases">
        <title>Whole genome shotgun sequence of Streptomyces nojiriensis NBRC 13794.</title>
        <authorList>
            <person name="Komaki H."/>
            <person name="Tamura T."/>
        </authorList>
    </citation>
    <scope>NUCLEOTIDE SEQUENCE [LARGE SCALE GENOMIC DNA]</scope>
    <source>
        <strain evidence="3">NBRC 13794</strain>
    </source>
</reference>
<dbReference type="Proteomes" id="UP000613974">
    <property type="component" value="Unassembled WGS sequence"/>
</dbReference>
<evidence type="ECO:0000313" key="2">
    <source>
        <dbReference type="EMBL" id="GHI68792.1"/>
    </source>
</evidence>
<comment type="caution">
    <text evidence="2">The sequence shown here is derived from an EMBL/GenBank/DDBJ whole genome shotgun (WGS) entry which is preliminary data.</text>
</comment>
<proteinExistence type="predicted"/>
<feature type="domain" description="HTH cro/C1-type" evidence="1">
    <location>
        <begin position="40"/>
        <end position="83"/>
    </location>
</feature>
<dbReference type="RefSeq" id="WP_189746987.1">
    <property type="nucleotide sequence ID" value="NZ_BMRL01000024.1"/>
</dbReference>
<dbReference type="EMBL" id="BNEC01000003">
    <property type="protein sequence ID" value="GHI68792.1"/>
    <property type="molecule type" value="Genomic_DNA"/>
</dbReference>
<dbReference type="PANTHER" id="PTHR35010:SF2">
    <property type="entry name" value="BLL4672 PROTEIN"/>
    <property type="match status" value="1"/>
</dbReference>